<accession>A0A0M3JH99</accession>
<keyword evidence="2" id="KW-0479">Metal-binding</keyword>
<sequence>LGFTQISPRERKLFTKEDVGYVFSHDNLFDRMCMTLGGRVAESVVFNRITTGAQDDLEKVTKSAYAQVKMYGMNERVGPLSFAPDPGLEVDAELYKKPYSSMLQNAIDQVCGCV</sequence>
<proteinExistence type="predicted"/>
<dbReference type="Gene3D" id="1.20.58.760">
    <property type="entry name" value="Peptidase M41"/>
    <property type="match status" value="1"/>
</dbReference>
<keyword evidence="4" id="KW-0862">Zinc</keyword>
<evidence type="ECO:0000256" key="5">
    <source>
        <dbReference type="ARBA" id="ARBA00022840"/>
    </source>
</evidence>
<evidence type="ECO:0000256" key="6">
    <source>
        <dbReference type="ARBA" id="ARBA00023049"/>
    </source>
</evidence>
<dbReference type="Pfam" id="PF01434">
    <property type="entry name" value="Peptidase_M41"/>
    <property type="match status" value="1"/>
</dbReference>
<dbReference type="GO" id="GO:0005745">
    <property type="term" value="C:m-AAA complex"/>
    <property type="evidence" value="ECO:0007669"/>
    <property type="project" value="TreeGrafter"/>
</dbReference>
<keyword evidence="6" id="KW-0645">Protease</keyword>
<evidence type="ECO:0000256" key="3">
    <source>
        <dbReference type="ARBA" id="ARBA00022741"/>
    </source>
</evidence>
<dbReference type="InterPro" id="IPR000642">
    <property type="entry name" value="Peptidase_M41"/>
</dbReference>
<dbReference type="GO" id="GO:0034982">
    <property type="term" value="P:mitochondrial protein processing"/>
    <property type="evidence" value="ECO:0007669"/>
    <property type="project" value="TreeGrafter"/>
</dbReference>
<dbReference type="GO" id="GO:0004176">
    <property type="term" value="F:ATP-dependent peptidase activity"/>
    <property type="evidence" value="ECO:0007669"/>
    <property type="project" value="InterPro"/>
</dbReference>
<keyword evidence="5" id="KW-0067">ATP-binding</keyword>
<dbReference type="InterPro" id="IPR037219">
    <property type="entry name" value="Peptidase_M41-like"/>
</dbReference>
<dbReference type="AlphaFoldDB" id="A0A0M3JH99"/>
<dbReference type="InterPro" id="IPR050928">
    <property type="entry name" value="ATP-dep_Zn_Metalloprotease"/>
</dbReference>
<evidence type="ECO:0000256" key="4">
    <source>
        <dbReference type="ARBA" id="ARBA00022833"/>
    </source>
</evidence>
<comment type="cofactor">
    <cofactor evidence="1">
        <name>Zn(2+)</name>
        <dbReference type="ChEBI" id="CHEBI:29105"/>
    </cofactor>
</comment>
<dbReference type="GO" id="GO:0004222">
    <property type="term" value="F:metalloendopeptidase activity"/>
    <property type="evidence" value="ECO:0007669"/>
    <property type="project" value="InterPro"/>
</dbReference>
<keyword evidence="6" id="KW-0482">Metalloprotease</keyword>
<organism evidence="8">
    <name type="scientific">Anisakis simplex</name>
    <name type="common">Herring worm</name>
    <dbReference type="NCBI Taxonomy" id="6269"/>
    <lineage>
        <taxon>Eukaryota</taxon>
        <taxon>Metazoa</taxon>
        <taxon>Ecdysozoa</taxon>
        <taxon>Nematoda</taxon>
        <taxon>Chromadorea</taxon>
        <taxon>Rhabditida</taxon>
        <taxon>Spirurina</taxon>
        <taxon>Ascaridomorpha</taxon>
        <taxon>Ascaridoidea</taxon>
        <taxon>Anisakidae</taxon>
        <taxon>Anisakis</taxon>
        <taxon>Anisakis simplex complex</taxon>
    </lineage>
</organism>
<reference evidence="8" key="1">
    <citation type="submission" date="2017-02" db="UniProtKB">
        <authorList>
            <consortium name="WormBaseParasite"/>
        </authorList>
    </citation>
    <scope>IDENTIFICATION</scope>
</reference>
<keyword evidence="6" id="KW-0378">Hydrolase</keyword>
<evidence type="ECO:0000256" key="1">
    <source>
        <dbReference type="ARBA" id="ARBA00001947"/>
    </source>
</evidence>
<dbReference type="WBParaSite" id="ASIM_0000701001-mRNA-1">
    <property type="protein sequence ID" value="ASIM_0000701001-mRNA-1"/>
    <property type="gene ID" value="ASIM_0000701001"/>
</dbReference>
<dbReference type="GO" id="GO:0046872">
    <property type="term" value="F:metal ion binding"/>
    <property type="evidence" value="ECO:0007669"/>
    <property type="project" value="UniProtKB-KW"/>
</dbReference>
<dbReference type="PANTHER" id="PTHR43655">
    <property type="entry name" value="ATP-DEPENDENT PROTEASE"/>
    <property type="match status" value="1"/>
</dbReference>
<name>A0A0M3JH99_ANISI</name>
<protein>
    <submittedName>
        <fullName evidence="8">Peptidase_M41 domain-containing protein</fullName>
    </submittedName>
</protein>
<feature type="domain" description="Peptidase M41" evidence="7">
    <location>
        <begin position="2"/>
        <end position="109"/>
    </location>
</feature>
<keyword evidence="3" id="KW-0547">Nucleotide-binding</keyword>
<evidence type="ECO:0000256" key="2">
    <source>
        <dbReference type="ARBA" id="ARBA00022723"/>
    </source>
</evidence>
<dbReference type="SUPFAM" id="SSF140990">
    <property type="entry name" value="FtsH protease domain-like"/>
    <property type="match status" value="1"/>
</dbReference>
<evidence type="ECO:0000259" key="7">
    <source>
        <dbReference type="Pfam" id="PF01434"/>
    </source>
</evidence>
<dbReference type="GO" id="GO:0005524">
    <property type="term" value="F:ATP binding"/>
    <property type="evidence" value="ECO:0007669"/>
    <property type="project" value="UniProtKB-KW"/>
</dbReference>
<evidence type="ECO:0000313" key="8">
    <source>
        <dbReference type="WBParaSite" id="ASIM_0000701001-mRNA-1"/>
    </source>
</evidence>
<dbReference type="PANTHER" id="PTHR43655:SF8">
    <property type="entry name" value="PARAPLEGIN"/>
    <property type="match status" value="1"/>
</dbReference>